<dbReference type="EMBL" id="KQ419779">
    <property type="protein sequence ID" value="KOF82398.1"/>
    <property type="molecule type" value="Genomic_DNA"/>
</dbReference>
<evidence type="ECO:0000313" key="1">
    <source>
        <dbReference type="EMBL" id="KOF82398.1"/>
    </source>
</evidence>
<accession>A0A0L8GZK8</accession>
<protein>
    <submittedName>
        <fullName evidence="1">Uncharacterized protein</fullName>
    </submittedName>
</protein>
<organism evidence="1">
    <name type="scientific">Octopus bimaculoides</name>
    <name type="common">California two-spotted octopus</name>
    <dbReference type="NCBI Taxonomy" id="37653"/>
    <lineage>
        <taxon>Eukaryota</taxon>
        <taxon>Metazoa</taxon>
        <taxon>Spiralia</taxon>
        <taxon>Lophotrochozoa</taxon>
        <taxon>Mollusca</taxon>
        <taxon>Cephalopoda</taxon>
        <taxon>Coleoidea</taxon>
        <taxon>Octopodiformes</taxon>
        <taxon>Octopoda</taxon>
        <taxon>Incirrata</taxon>
        <taxon>Octopodidae</taxon>
        <taxon>Octopus</taxon>
    </lineage>
</organism>
<reference evidence="1" key="1">
    <citation type="submission" date="2015-07" db="EMBL/GenBank/DDBJ databases">
        <title>MeaNS - Measles Nucleotide Surveillance Program.</title>
        <authorList>
            <person name="Tran T."/>
            <person name="Druce J."/>
        </authorList>
    </citation>
    <scope>NUCLEOTIDE SEQUENCE</scope>
    <source>
        <strain evidence="1">UCB-OBI-ISO-001</strain>
        <tissue evidence="1">Gonad</tissue>
    </source>
</reference>
<proteinExistence type="predicted"/>
<dbReference type="AlphaFoldDB" id="A0A0L8GZK8"/>
<gene>
    <name evidence="1" type="ORF">OCBIM_22025344mg</name>
</gene>
<sequence length="171" mass="19943">MRLQKSSVPKLINVLPLKTVEKHAELSIKLDTALNTVDINDDIESSWKALHDATHSVSVKVLGHSVCKHQDWFNDNNTDVQQLIDKMHSSHSTWKNDKGSSRKENVYKKCRGQVQHALRQMKEAYWSFKAMNSKKLQTERILKRFMMASRKCIVLKSMVLLLFFHQIERHC</sequence>
<dbReference type="OrthoDB" id="6134459at2759"/>
<name>A0A0L8GZK8_OCTBM</name>